<evidence type="ECO:0000313" key="1">
    <source>
        <dbReference type="EMBL" id="MCC4622401.1"/>
    </source>
</evidence>
<dbReference type="EMBL" id="JAJGQJ010000090">
    <property type="protein sequence ID" value="MCC4622401.1"/>
    <property type="molecule type" value="Genomic_DNA"/>
</dbReference>
<organism evidence="1 2">
    <name type="scientific">Xanthomonas cassavae CFBP 4642</name>
    <dbReference type="NCBI Taxonomy" id="1219375"/>
    <lineage>
        <taxon>Bacteria</taxon>
        <taxon>Pseudomonadati</taxon>
        <taxon>Pseudomonadota</taxon>
        <taxon>Gammaproteobacteria</taxon>
        <taxon>Lysobacterales</taxon>
        <taxon>Lysobacteraceae</taxon>
        <taxon>Xanthomonas</taxon>
    </lineage>
</organism>
<sequence length="270" mass="30399">MTGVLDNTAGQRGRLLSDGPREWMAEPMVRCSDGRIRRYPPSKGTSSHYVDQVAQGLIYDIPSDRVTHRFGSIEPSADRKHASFVADGYSISPIQIGQFKAYPLPGGRFMVPQLGFKDCTHACELMMLLDHGAVSIDDKYKASRLGFRREMLEIMESLQSRTGRTSQIVTHRINYKSGLLGPHESRKTAWRDLSSKIDEMGPCILSKGGHVVMLDKVREEKGNFYLTIREPFHGTSLEFRDTSEFFRDHLGKKENVTVEAVFLGASQNRS</sequence>
<proteinExistence type="predicted"/>
<protein>
    <submittedName>
        <fullName evidence="1">Uncharacterized protein</fullName>
    </submittedName>
</protein>
<comment type="caution">
    <text evidence="1">The sequence shown here is derived from an EMBL/GenBank/DDBJ whole genome shotgun (WGS) entry which is preliminary data.</text>
</comment>
<evidence type="ECO:0000313" key="2">
    <source>
        <dbReference type="Proteomes" id="UP001199206"/>
    </source>
</evidence>
<keyword evidence="2" id="KW-1185">Reference proteome</keyword>
<dbReference type="Proteomes" id="UP001199206">
    <property type="component" value="Unassembled WGS sequence"/>
</dbReference>
<accession>A0ABS8HM70</accession>
<dbReference type="RefSeq" id="WP_152527302.1">
    <property type="nucleotide sequence ID" value="NZ_CAWLZN010000001.1"/>
</dbReference>
<name>A0ABS8HM70_9XANT</name>
<reference evidence="1 2" key="1">
    <citation type="submission" date="2021-10" db="EMBL/GenBank/DDBJ databases">
        <title>Genome sequencing of Xanthomonas strains from NCPPB.</title>
        <authorList>
            <person name="Hussein R."/>
            <person name="Harrison J."/>
            <person name="Studholme D.J."/>
            <person name="Vicente J."/>
            <person name="Grant M."/>
        </authorList>
    </citation>
    <scope>NUCLEOTIDE SEQUENCE [LARGE SCALE GENOMIC DNA]</scope>
    <source>
        <strain evidence="1 2">NCPPB 101</strain>
    </source>
</reference>
<gene>
    <name evidence="1" type="ORF">LL965_20935</name>
</gene>